<keyword evidence="2" id="KW-1133">Transmembrane helix</keyword>
<feature type="compositionally biased region" description="Basic and acidic residues" evidence="1">
    <location>
        <begin position="102"/>
        <end position="127"/>
    </location>
</feature>
<evidence type="ECO:0000256" key="2">
    <source>
        <dbReference type="SAM" id="Phobius"/>
    </source>
</evidence>
<dbReference type="Pfam" id="PF14248">
    <property type="entry name" value="DUF4345"/>
    <property type="match status" value="1"/>
</dbReference>
<dbReference type="Proteomes" id="UP000284605">
    <property type="component" value="Unassembled WGS sequence"/>
</dbReference>
<keyword evidence="2" id="KW-0472">Membrane</keyword>
<accession>A0A418WIF7</accession>
<dbReference type="InterPro" id="IPR025597">
    <property type="entry name" value="DUF4345"/>
</dbReference>
<protein>
    <submittedName>
        <fullName evidence="3">DUF4345 domain-containing protein</fullName>
    </submittedName>
</protein>
<comment type="caution">
    <text evidence="3">The sequence shown here is derived from an EMBL/GenBank/DDBJ whole genome shotgun (WGS) entry which is preliminary data.</text>
</comment>
<evidence type="ECO:0000313" key="4">
    <source>
        <dbReference type="Proteomes" id="UP000284605"/>
    </source>
</evidence>
<name>A0A418WIF7_9PROT</name>
<dbReference type="EMBL" id="QYUK01000011">
    <property type="protein sequence ID" value="RJF89836.1"/>
    <property type="molecule type" value="Genomic_DNA"/>
</dbReference>
<keyword evidence="4" id="KW-1185">Reference proteome</keyword>
<feature type="region of interest" description="Disordered" evidence="1">
    <location>
        <begin position="30"/>
        <end position="162"/>
    </location>
</feature>
<reference evidence="3 4" key="1">
    <citation type="submission" date="2018-09" db="EMBL/GenBank/DDBJ databases">
        <authorList>
            <person name="Zhu H."/>
        </authorList>
    </citation>
    <scope>NUCLEOTIDE SEQUENCE [LARGE SCALE GENOMIC DNA]</scope>
    <source>
        <strain evidence="3 4">K1W22B-8</strain>
    </source>
</reference>
<feature type="transmembrane region" description="Helical" evidence="2">
    <location>
        <begin position="268"/>
        <end position="292"/>
    </location>
</feature>
<gene>
    <name evidence="3" type="ORF">D3874_03775</name>
</gene>
<sequence>MWRPARKPWRPRPVSACAPCSACSRTWIRSTARSTASSMPNWRPWSPPPARGLARPALRAHRPPRARGGEADAGEERRRRAALPLALPDRGPPVPGPFPAQDDPRRAAARDDRPGADRCDRPGHELRGLAAPAPGAGPAGRGGSGRGEEDGTGPAGLPGVTKQEHKGETLMDGFLIITGIIIVLVGLRPIFSPVAASLPFGIELNSVNARNQTRASAGGVAVAAGILVTAAAAVPVLILPALVLVAVLTAGLTLGRLISFVTDGRPTTLIWVSFGAELLGLAQSIFWITVVLPASAAA</sequence>
<proteinExistence type="predicted"/>
<evidence type="ECO:0000313" key="3">
    <source>
        <dbReference type="EMBL" id="RJF89836.1"/>
    </source>
</evidence>
<feature type="compositionally biased region" description="Basic and acidic residues" evidence="1">
    <location>
        <begin position="67"/>
        <end position="78"/>
    </location>
</feature>
<keyword evidence="2" id="KW-0812">Transmembrane</keyword>
<feature type="compositionally biased region" description="Polar residues" evidence="1">
    <location>
        <begin position="30"/>
        <end position="40"/>
    </location>
</feature>
<dbReference type="AlphaFoldDB" id="A0A418WIF7"/>
<organism evidence="3 4">
    <name type="scientific">Oleomonas cavernae</name>
    <dbReference type="NCBI Taxonomy" id="2320859"/>
    <lineage>
        <taxon>Bacteria</taxon>
        <taxon>Pseudomonadati</taxon>
        <taxon>Pseudomonadota</taxon>
        <taxon>Alphaproteobacteria</taxon>
        <taxon>Acetobacterales</taxon>
        <taxon>Acetobacteraceae</taxon>
        <taxon>Oleomonas</taxon>
    </lineage>
</organism>
<feature type="transmembrane region" description="Helical" evidence="2">
    <location>
        <begin position="174"/>
        <end position="195"/>
    </location>
</feature>
<evidence type="ECO:0000256" key="1">
    <source>
        <dbReference type="SAM" id="MobiDB-lite"/>
    </source>
</evidence>